<evidence type="ECO:0000313" key="1">
    <source>
        <dbReference type="EMBL" id="KAK5991970.1"/>
    </source>
</evidence>
<protein>
    <submittedName>
        <fullName evidence="1">Uncharacterized protein</fullName>
    </submittedName>
</protein>
<comment type="caution">
    <text evidence="1">The sequence shown here is derived from an EMBL/GenBank/DDBJ whole genome shotgun (WGS) entry which is preliminary data.</text>
</comment>
<name>A0ABR0SJL7_9HYPO</name>
<sequence>MRPAFPPQTDCPPVMRLSQVAEHEDSTLPKLIWDDPMNVHQRVLTHLKDTYLRRASDSGRLPFL</sequence>
<organism evidence="1 2">
    <name type="scientific">Cladobotryum mycophilum</name>
    <dbReference type="NCBI Taxonomy" id="491253"/>
    <lineage>
        <taxon>Eukaryota</taxon>
        <taxon>Fungi</taxon>
        <taxon>Dikarya</taxon>
        <taxon>Ascomycota</taxon>
        <taxon>Pezizomycotina</taxon>
        <taxon>Sordariomycetes</taxon>
        <taxon>Hypocreomycetidae</taxon>
        <taxon>Hypocreales</taxon>
        <taxon>Hypocreaceae</taxon>
        <taxon>Cladobotryum</taxon>
    </lineage>
</organism>
<reference evidence="1 2" key="1">
    <citation type="submission" date="2024-01" db="EMBL/GenBank/DDBJ databases">
        <title>Complete genome of Cladobotryum mycophilum ATHUM6906.</title>
        <authorList>
            <person name="Christinaki A.C."/>
            <person name="Myridakis A.I."/>
            <person name="Kouvelis V.N."/>
        </authorList>
    </citation>
    <scope>NUCLEOTIDE SEQUENCE [LARGE SCALE GENOMIC DNA]</scope>
    <source>
        <strain evidence="1 2">ATHUM6906</strain>
    </source>
</reference>
<dbReference type="Proteomes" id="UP001338125">
    <property type="component" value="Unassembled WGS sequence"/>
</dbReference>
<proteinExistence type="predicted"/>
<keyword evidence="2" id="KW-1185">Reference proteome</keyword>
<evidence type="ECO:0000313" key="2">
    <source>
        <dbReference type="Proteomes" id="UP001338125"/>
    </source>
</evidence>
<gene>
    <name evidence="1" type="ORF">PT974_05366</name>
</gene>
<accession>A0ABR0SJL7</accession>
<dbReference type="EMBL" id="JAVFKD010000012">
    <property type="protein sequence ID" value="KAK5991970.1"/>
    <property type="molecule type" value="Genomic_DNA"/>
</dbReference>